<accession>A0A9Q3SW99</accession>
<evidence type="ECO:0000259" key="1">
    <source>
        <dbReference type="Pfam" id="PF09860"/>
    </source>
</evidence>
<evidence type="ECO:0000313" key="2">
    <source>
        <dbReference type="EMBL" id="MBZ5962930.1"/>
    </source>
</evidence>
<dbReference type="EMBL" id="JAHBFI010000018">
    <property type="protein sequence ID" value="MBZ5962930.1"/>
    <property type="molecule type" value="Genomic_DNA"/>
</dbReference>
<sequence length="53" mass="6624">MVYDEQEVNLILRKWFSYNDYPMLRRFLVDLGFLNRDRYGKEYLLTDKKKTNN</sequence>
<name>A0A9Q3SW99_9LACO</name>
<reference evidence="2" key="1">
    <citation type="submission" date="2021-05" db="EMBL/GenBank/DDBJ databases">
        <title>Pangenome of Leuconostoc gelidum warrants species status for Leuconostoc gelidum subsp. gasicomitatum.</title>
        <authorList>
            <person name="Johansson P."/>
            <person name="Sade E."/>
            <person name="Hultman J."/>
            <person name="Auvinen P."/>
            <person name="Bjorkroth J."/>
        </authorList>
    </citation>
    <scope>NUCLEOTIDE SEQUENCE</scope>
    <source>
        <strain evidence="2">A.21.4</strain>
    </source>
</reference>
<organism evidence="2 3">
    <name type="scientific">Leuconostoc gasicomitatum</name>
    <dbReference type="NCBI Taxonomy" id="115778"/>
    <lineage>
        <taxon>Bacteria</taxon>
        <taxon>Bacillati</taxon>
        <taxon>Bacillota</taxon>
        <taxon>Bacilli</taxon>
        <taxon>Lactobacillales</taxon>
        <taxon>Lactobacillaceae</taxon>
        <taxon>Leuconostoc</taxon>
        <taxon>Leuconostoc gelidum group</taxon>
    </lineage>
</organism>
<dbReference type="InterPro" id="IPR018656">
    <property type="entry name" value="DUF2087"/>
</dbReference>
<proteinExistence type="predicted"/>
<dbReference type="Proteomes" id="UP000752647">
    <property type="component" value="Unassembled WGS sequence"/>
</dbReference>
<dbReference type="Pfam" id="PF09860">
    <property type="entry name" value="DUF2087"/>
    <property type="match status" value="1"/>
</dbReference>
<comment type="caution">
    <text evidence="2">The sequence shown here is derived from an EMBL/GenBank/DDBJ whole genome shotgun (WGS) entry which is preliminary data.</text>
</comment>
<dbReference type="AlphaFoldDB" id="A0A9Q3SW99"/>
<protein>
    <submittedName>
        <fullName evidence="2">DUF2087 domain-containing protein</fullName>
    </submittedName>
</protein>
<feature type="domain" description="DUF2087" evidence="1">
    <location>
        <begin position="2"/>
        <end position="43"/>
    </location>
</feature>
<gene>
    <name evidence="2" type="ORF">KIJ12_07240</name>
</gene>
<evidence type="ECO:0000313" key="3">
    <source>
        <dbReference type="Proteomes" id="UP000752647"/>
    </source>
</evidence>